<feature type="domain" description="Pleckstrin-like plant" evidence="2">
    <location>
        <begin position="271"/>
        <end position="370"/>
    </location>
</feature>
<proteinExistence type="predicted"/>
<dbReference type="Pfam" id="PF05703">
    <property type="entry name" value="Auxin_canalis"/>
    <property type="match status" value="1"/>
</dbReference>
<evidence type="ECO:0000313" key="4">
    <source>
        <dbReference type="Proteomes" id="UP000317650"/>
    </source>
</evidence>
<dbReference type="PANTHER" id="PTHR31351:SF25">
    <property type="entry name" value="AUXIN CANALIZATION PROTEIN (DUF828)"/>
    <property type="match status" value="1"/>
</dbReference>
<dbReference type="InterPro" id="IPR013666">
    <property type="entry name" value="PH_pln"/>
</dbReference>
<dbReference type="InterPro" id="IPR008546">
    <property type="entry name" value="VAN3-bd-like_auxin_canal"/>
</dbReference>
<dbReference type="PANTHER" id="PTHR31351">
    <property type="entry name" value="EXPRESSED PROTEIN"/>
    <property type="match status" value="1"/>
</dbReference>
<name>A0A4S8K906_MUSBA</name>
<dbReference type="AlphaFoldDB" id="A0A4S8K906"/>
<dbReference type="Proteomes" id="UP000317650">
    <property type="component" value="Chromosome 4"/>
</dbReference>
<evidence type="ECO:0000259" key="1">
    <source>
        <dbReference type="Pfam" id="PF05703"/>
    </source>
</evidence>
<evidence type="ECO:0008006" key="5">
    <source>
        <dbReference type="Google" id="ProtNLM"/>
    </source>
</evidence>
<dbReference type="EMBL" id="PYDT01000001">
    <property type="protein sequence ID" value="THU71492.1"/>
    <property type="molecule type" value="Genomic_DNA"/>
</dbReference>
<reference evidence="3 4" key="1">
    <citation type="journal article" date="2019" name="Nat. Plants">
        <title>Genome sequencing of Musa balbisiana reveals subgenome evolution and function divergence in polyploid bananas.</title>
        <authorList>
            <person name="Yao X."/>
        </authorList>
    </citation>
    <scope>NUCLEOTIDE SEQUENCE [LARGE SCALE GENOMIC DNA]</scope>
    <source>
        <strain evidence="4">cv. DH-PKW</strain>
        <tissue evidence="3">Leaves</tissue>
    </source>
</reference>
<keyword evidence="4" id="KW-1185">Reference proteome</keyword>
<gene>
    <name evidence="3" type="ORF">C4D60_Mb04t02010</name>
</gene>
<evidence type="ECO:0000313" key="3">
    <source>
        <dbReference type="EMBL" id="THU71492.1"/>
    </source>
</evidence>
<protein>
    <recommendedName>
        <fullName evidence="5">VAN3-binding protein-like auxin canalisation domain-containing protein</fullName>
    </recommendedName>
</protein>
<sequence length="385" mass="42383">MDLEMKATGPEASLDLLSHAWCNSAIQVFKPTVDACSSMFKDKQIVALENDKRAPSSLQKGERSFKVDEGDFKSTSQIKLDDLKSWIWLQKAIHPELDYDMCTRQKWFRKIASWNGISIKKWLKEMKQKRKEEKRLHKAEVHAAISVAGVAAALAAIAAEDTEANKQKSLKESAVASAAALLAAQCAQVAEAVGAKREQLSSAINEAVTVTDASNIITLTAAAATSLRGVATLRGRRSHTKKIKSSSPTLLCDEFDFNFERCRALLAKGDEILVATSDGKCRLRSVSAILNKDAKVILKIKKINMLMALTTATECIINELHTNPLGEPTQDANGAYCIEMMTSQGKIDLKIDDYVCYKKWITTINHMLMLSITFSRQGTCAPSII</sequence>
<feature type="domain" description="VAN3-binding protein-like auxin canalisation" evidence="1">
    <location>
        <begin position="10"/>
        <end position="242"/>
    </location>
</feature>
<organism evidence="3 4">
    <name type="scientific">Musa balbisiana</name>
    <name type="common">Banana</name>
    <dbReference type="NCBI Taxonomy" id="52838"/>
    <lineage>
        <taxon>Eukaryota</taxon>
        <taxon>Viridiplantae</taxon>
        <taxon>Streptophyta</taxon>
        <taxon>Embryophyta</taxon>
        <taxon>Tracheophyta</taxon>
        <taxon>Spermatophyta</taxon>
        <taxon>Magnoliopsida</taxon>
        <taxon>Liliopsida</taxon>
        <taxon>Zingiberales</taxon>
        <taxon>Musaceae</taxon>
        <taxon>Musa</taxon>
    </lineage>
</organism>
<accession>A0A4S8K906</accession>
<dbReference type="InterPro" id="IPR040269">
    <property type="entry name" value="VAB"/>
</dbReference>
<comment type="caution">
    <text evidence="3">The sequence shown here is derived from an EMBL/GenBank/DDBJ whole genome shotgun (WGS) entry which is preliminary data.</text>
</comment>
<evidence type="ECO:0000259" key="2">
    <source>
        <dbReference type="Pfam" id="PF08458"/>
    </source>
</evidence>
<dbReference type="Pfam" id="PF08458">
    <property type="entry name" value="PH_2"/>
    <property type="match status" value="1"/>
</dbReference>